<dbReference type="Proteomes" id="UP001054837">
    <property type="component" value="Unassembled WGS sequence"/>
</dbReference>
<evidence type="ECO:0000313" key="1">
    <source>
        <dbReference type="EMBL" id="GIY47792.1"/>
    </source>
</evidence>
<organism evidence="1 2">
    <name type="scientific">Caerostris darwini</name>
    <dbReference type="NCBI Taxonomy" id="1538125"/>
    <lineage>
        <taxon>Eukaryota</taxon>
        <taxon>Metazoa</taxon>
        <taxon>Ecdysozoa</taxon>
        <taxon>Arthropoda</taxon>
        <taxon>Chelicerata</taxon>
        <taxon>Arachnida</taxon>
        <taxon>Araneae</taxon>
        <taxon>Araneomorphae</taxon>
        <taxon>Entelegynae</taxon>
        <taxon>Araneoidea</taxon>
        <taxon>Araneidae</taxon>
        <taxon>Caerostris</taxon>
    </lineage>
</organism>
<sequence>MAADSKLLTWVLEGPKSLISGARTVVYPKLYTGQWFIQSSLQGSGLYRIFANTDAASFYFSIANYPESSRTNTQFCRCDRNMNVDAHVVKNMNVDAHVVKNMNVDAHFVKNMNVDAHVVKNMNVDAHLLKI</sequence>
<gene>
    <name evidence="1" type="ORF">CDAR_315521</name>
</gene>
<dbReference type="EMBL" id="BPLQ01010013">
    <property type="protein sequence ID" value="GIY47792.1"/>
    <property type="molecule type" value="Genomic_DNA"/>
</dbReference>
<dbReference type="AlphaFoldDB" id="A0AAV4TS88"/>
<keyword evidence="2" id="KW-1185">Reference proteome</keyword>
<evidence type="ECO:0000313" key="2">
    <source>
        <dbReference type="Proteomes" id="UP001054837"/>
    </source>
</evidence>
<name>A0AAV4TS88_9ARAC</name>
<protein>
    <submittedName>
        <fullName evidence="1">Uncharacterized protein</fullName>
    </submittedName>
</protein>
<comment type="caution">
    <text evidence="1">The sequence shown here is derived from an EMBL/GenBank/DDBJ whole genome shotgun (WGS) entry which is preliminary data.</text>
</comment>
<reference evidence="1 2" key="1">
    <citation type="submission" date="2021-06" db="EMBL/GenBank/DDBJ databases">
        <title>Caerostris darwini draft genome.</title>
        <authorList>
            <person name="Kono N."/>
            <person name="Arakawa K."/>
        </authorList>
    </citation>
    <scope>NUCLEOTIDE SEQUENCE [LARGE SCALE GENOMIC DNA]</scope>
</reference>
<proteinExistence type="predicted"/>
<accession>A0AAV4TS88</accession>